<proteinExistence type="predicted"/>
<evidence type="ECO:0000256" key="3">
    <source>
        <dbReference type="ARBA" id="ARBA00022691"/>
    </source>
</evidence>
<dbReference type="Gene3D" id="3.40.50.150">
    <property type="entry name" value="Vaccinia Virus protein VP39"/>
    <property type="match status" value="1"/>
</dbReference>
<dbReference type="InterPro" id="IPR029063">
    <property type="entry name" value="SAM-dependent_MTases_sf"/>
</dbReference>
<evidence type="ECO:0000256" key="2">
    <source>
        <dbReference type="ARBA" id="ARBA00022679"/>
    </source>
</evidence>
<keyword evidence="6" id="KW-1185">Reference proteome</keyword>
<dbReference type="RefSeq" id="WP_262069662.1">
    <property type="nucleotide sequence ID" value="NZ_JAMXOC010000017.1"/>
</dbReference>
<evidence type="ECO:0000313" key="5">
    <source>
        <dbReference type="EMBL" id="MCP1110783.1"/>
    </source>
</evidence>
<comment type="caution">
    <text evidence="5">The sequence shown here is derived from an EMBL/GenBank/DDBJ whole genome shotgun (WGS) entry which is preliminary data.</text>
</comment>
<evidence type="ECO:0000256" key="1">
    <source>
        <dbReference type="ARBA" id="ARBA00022603"/>
    </source>
</evidence>
<dbReference type="GO" id="GO:0008168">
    <property type="term" value="F:methyltransferase activity"/>
    <property type="evidence" value="ECO:0007669"/>
    <property type="project" value="UniProtKB-KW"/>
</dbReference>
<accession>A0ABT1EJB5</accession>
<dbReference type="GO" id="GO:0032259">
    <property type="term" value="P:methylation"/>
    <property type="evidence" value="ECO:0007669"/>
    <property type="project" value="UniProtKB-KW"/>
</dbReference>
<dbReference type="PANTHER" id="PTHR43464:SF19">
    <property type="entry name" value="UBIQUINONE BIOSYNTHESIS O-METHYLTRANSFERASE, MITOCHONDRIAL"/>
    <property type="match status" value="1"/>
</dbReference>
<keyword evidence="3" id="KW-0949">S-adenosyl-L-methionine</keyword>
<name>A0ABT1EJB5_9FIRM</name>
<protein>
    <submittedName>
        <fullName evidence="5">Class I SAM-dependent methyltransferase</fullName>
    </submittedName>
</protein>
<evidence type="ECO:0000259" key="4">
    <source>
        <dbReference type="Pfam" id="PF08241"/>
    </source>
</evidence>
<dbReference type="EMBL" id="JAMZFV010000017">
    <property type="protein sequence ID" value="MCP1110783.1"/>
    <property type="molecule type" value="Genomic_DNA"/>
</dbReference>
<reference evidence="5 6" key="1">
    <citation type="journal article" date="2022" name="Genome Biol. Evol.">
        <title>Host diet, physiology and behaviors set the stage for Lachnospiraceae cladogenesis.</title>
        <authorList>
            <person name="Vera-Ponce De Leon A."/>
            <person name="Schneider M."/>
            <person name="Jahnes B.C."/>
            <person name="Sadowski V."/>
            <person name="Camuy-Velez L.A."/>
            <person name="Duan J."/>
            <person name="Sabree Z.L."/>
        </authorList>
    </citation>
    <scope>NUCLEOTIDE SEQUENCE [LARGE SCALE GENOMIC DNA]</scope>
    <source>
        <strain evidence="5 6">PAL227</strain>
    </source>
</reference>
<dbReference type="Pfam" id="PF08241">
    <property type="entry name" value="Methyltransf_11"/>
    <property type="match status" value="1"/>
</dbReference>
<dbReference type="InterPro" id="IPR013216">
    <property type="entry name" value="Methyltransf_11"/>
</dbReference>
<keyword evidence="1 5" id="KW-0489">Methyltransferase</keyword>
<sequence length="247" mass="28037">MKENKYDNEQFFAAYSQFPRSVEGQSAAGEWHELKKMLPDFKGKRVLDIGCGFGWHCLYAAERGAAKVVGTDISEKMLKVAKEKTKYPNVEYRQLAMEDLDFPTDSFDVVLSSLAFHYTPDFSEVCGRISKCLRSGGDFVFSVEHPVFTALGTQEWVYDQAGVASHWPVDHYFTEGRREAVFLGETVVKYHKTLTTYLNTLLQTGFAITEIVEPRPAPELLETVLGMKDELRRPMMLLVAAKKQEGR</sequence>
<keyword evidence="2" id="KW-0808">Transferase</keyword>
<dbReference type="Proteomes" id="UP001523565">
    <property type="component" value="Unassembled WGS sequence"/>
</dbReference>
<dbReference type="CDD" id="cd02440">
    <property type="entry name" value="AdoMet_MTases"/>
    <property type="match status" value="1"/>
</dbReference>
<organism evidence="5 6">
    <name type="scientific">Ohessyouella blattaphilus</name>
    <dbReference type="NCBI Taxonomy" id="2949333"/>
    <lineage>
        <taxon>Bacteria</taxon>
        <taxon>Bacillati</taxon>
        <taxon>Bacillota</taxon>
        <taxon>Clostridia</taxon>
        <taxon>Lachnospirales</taxon>
        <taxon>Lachnospiraceae</taxon>
        <taxon>Ohessyouella</taxon>
    </lineage>
</organism>
<feature type="domain" description="Methyltransferase type 11" evidence="4">
    <location>
        <begin position="47"/>
        <end position="141"/>
    </location>
</feature>
<gene>
    <name evidence="5" type="ORF">NK118_11015</name>
</gene>
<evidence type="ECO:0000313" key="6">
    <source>
        <dbReference type="Proteomes" id="UP001523565"/>
    </source>
</evidence>
<dbReference type="SUPFAM" id="SSF53335">
    <property type="entry name" value="S-adenosyl-L-methionine-dependent methyltransferases"/>
    <property type="match status" value="1"/>
</dbReference>
<dbReference type="PANTHER" id="PTHR43464">
    <property type="entry name" value="METHYLTRANSFERASE"/>
    <property type="match status" value="1"/>
</dbReference>